<dbReference type="Gene3D" id="3.40.630.30">
    <property type="match status" value="1"/>
</dbReference>
<proteinExistence type="predicted"/>
<dbReference type="EMBL" id="SRLO01014428">
    <property type="protein sequence ID" value="TNN24738.1"/>
    <property type="molecule type" value="Genomic_DNA"/>
</dbReference>
<dbReference type="GO" id="GO:0042393">
    <property type="term" value="F:histone binding"/>
    <property type="evidence" value="ECO:0007669"/>
    <property type="project" value="InterPro"/>
</dbReference>
<dbReference type="InterPro" id="IPR017380">
    <property type="entry name" value="Hist_AcTrfase_B-typ_cat-su"/>
</dbReference>
<dbReference type="InterPro" id="IPR016181">
    <property type="entry name" value="Acyl_CoA_acyltransferase"/>
</dbReference>
<reference evidence="3 4" key="1">
    <citation type="submission" date="2019-03" db="EMBL/GenBank/DDBJ databases">
        <title>First draft genome of Liparis tanakae, snailfish: a comprehensive survey of snailfish specific genes.</title>
        <authorList>
            <person name="Kim W."/>
            <person name="Song I."/>
            <person name="Jeong J.-H."/>
            <person name="Kim D."/>
            <person name="Kim S."/>
            <person name="Ryu S."/>
            <person name="Song J.Y."/>
            <person name="Lee S.K."/>
        </authorList>
    </citation>
    <scope>NUCLEOTIDE SEQUENCE [LARGE SCALE GENOMIC DNA]</scope>
    <source>
        <tissue evidence="3">Muscle</tissue>
    </source>
</reference>
<keyword evidence="3" id="KW-0808">Transferase</keyword>
<dbReference type="GO" id="GO:0000781">
    <property type="term" value="C:chromosome, telomeric region"/>
    <property type="evidence" value="ECO:0007669"/>
    <property type="project" value="GOC"/>
</dbReference>
<protein>
    <recommendedName>
        <fullName evidence="1">Histone acetyltransferase type B catalytic subunit</fullName>
    </recommendedName>
</protein>
<dbReference type="GO" id="GO:0031509">
    <property type="term" value="P:subtelomeric heterochromatin formation"/>
    <property type="evidence" value="ECO:0007669"/>
    <property type="project" value="InterPro"/>
</dbReference>
<evidence type="ECO:0000313" key="4">
    <source>
        <dbReference type="Proteomes" id="UP000314294"/>
    </source>
</evidence>
<dbReference type="GO" id="GO:0005634">
    <property type="term" value="C:nucleus"/>
    <property type="evidence" value="ECO:0007669"/>
    <property type="project" value="InterPro"/>
</dbReference>
<dbReference type="Pfam" id="PF21183">
    <property type="entry name" value="HAT1_C"/>
    <property type="match status" value="1"/>
</dbReference>
<sequence>MLMSGVGGWAREQRGSDGHCMGVCLFEKYNKDGETLYATVGYMTVYNYYVYPDKTRPRVSQMLILPPFQGEGHGAQLLEAVHRFYCSLPKVQDITAEDPSESYVKLRDYVLVKFCQGLPSFAVDKLHLGFSADMAKEAQDQLKINKVTYEAATILCLGSVNRFVF</sequence>
<dbReference type="GO" id="GO:0004402">
    <property type="term" value="F:histone acetyltransferase activity"/>
    <property type="evidence" value="ECO:0007669"/>
    <property type="project" value="InterPro"/>
</dbReference>
<organism evidence="3 4">
    <name type="scientific">Liparis tanakae</name>
    <name type="common">Tanaka's snailfish</name>
    <dbReference type="NCBI Taxonomy" id="230148"/>
    <lineage>
        <taxon>Eukaryota</taxon>
        <taxon>Metazoa</taxon>
        <taxon>Chordata</taxon>
        <taxon>Craniata</taxon>
        <taxon>Vertebrata</taxon>
        <taxon>Euteleostomi</taxon>
        <taxon>Actinopterygii</taxon>
        <taxon>Neopterygii</taxon>
        <taxon>Teleostei</taxon>
        <taxon>Neoteleostei</taxon>
        <taxon>Acanthomorphata</taxon>
        <taxon>Eupercaria</taxon>
        <taxon>Perciformes</taxon>
        <taxon>Cottioidei</taxon>
        <taxon>Cottales</taxon>
        <taxon>Liparidae</taxon>
        <taxon>Liparis</taxon>
    </lineage>
</organism>
<dbReference type="InterPro" id="IPR048776">
    <property type="entry name" value="HAT1_C"/>
</dbReference>
<dbReference type="OrthoDB" id="10253098at2759"/>
<dbReference type="AlphaFoldDB" id="A0A4Z2E7E9"/>
<evidence type="ECO:0000313" key="3">
    <source>
        <dbReference type="EMBL" id="TNN24738.1"/>
    </source>
</evidence>
<dbReference type="InterPro" id="IPR013523">
    <property type="entry name" value="Hist_AcTrfase_HAT1_C"/>
</dbReference>
<comment type="caution">
    <text evidence="3">The sequence shown here is derived from an EMBL/GenBank/DDBJ whole genome shotgun (WGS) entry which is preliminary data.</text>
</comment>
<evidence type="ECO:0000259" key="2">
    <source>
        <dbReference type="Pfam" id="PF21183"/>
    </source>
</evidence>
<dbReference type="SUPFAM" id="SSF55729">
    <property type="entry name" value="Acyl-CoA N-acyltransferases (Nat)"/>
    <property type="match status" value="1"/>
</dbReference>
<gene>
    <name evidence="3" type="primary">Hat1_1</name>
    <name evidence="3" type="ORF">EYF80_065136</name>
</gene>
<dbReference type="PANTHER" id="PTHR12046">
    <property type="entry name" value="HISTONE ACETYLTRANSFERASE TYPE B CATALYTIC SUBUNIT"/>
    <property type="match status" value="1"/>
</dbReference>
<keyword evidence="4" id="KW-1185">Reference proteome</keyword>
<dbReference type="Proteomes" id="UP000314294">
    <property type="component" value="Unassembled WGS sequence"/>
</dbReference>
<name>A0A4Z2E7E9_9TELE</name>
<feature type="domain" description="Histone acetyltransferase type B catalytic subunit C-terminal" evidence="2">
    <location>
        <begin position="107"/>
        <end position="146"/>
    </location>
</feature>
<dbReference type="Gene3D" id="1.10.10.390">
    <property type="match status" value="1"/>
</dbReference>
<accession>A0A4Z2E7E9</accession>
<evidence type="ECO:0000256" key="1">
    <source>
        <dbReference type="ARBA" id="ARBA00021268"/>
    </source>
</evidence>